<keyword evidence="2" id="KW-1185">Reference proteome</keyword>
<organism evidence="1 2">
    <name type="scientific">Catenuloplanes niger</name>
    <dbReference type="NCBI Taxonomy" id="587534"/>
    <lineage>
        <taxon>Bacteria</taxon>
        <taxon>Bacillati</taxon>
        <taxon>Actinomycetota</taxon>
        <taxon>Actinomycetes</taxon>
        <taxon>Micromonosporales</taxon>
        <taxon>Micromonosporaceae</taxon>
        <taxon>Catenuloplanes</taxon>
    </lineage>
</organism>
<comment type="caution">
    <text evidence="1">The sequence shown here is derived from an EMBL/GenBank/DDBJ whole genome shotgun (WGS) entry which is preliminary data.</text>
</comment>
<keyword evidence="1" id="KW-0326">Glycosidase</keyword>
<dbReference type="EMBL" id="JAVDYC010000001">
    <property type="protein sequence ID" value="MDR7320726.1"/>
    <property type="molecule type" value="Genomic_DNA"/>
</dbReference>
<evidence type="ECO:0000313" key="2">
    <source>
        <dbReference type="Proteomes" id="UP001183629"/>
    </source>
</evidence>
<dbReference type="InterPro" id="IPR025355">
    <property type="entry name" value="DUF4259"/>
</dbReference>
<accession>A0AAE4CPK5</accession>
<keyword evidence="1" id="KW-0378">Hydrolase</keyword>
<evidence type="ECO:0000313" key="1">
    <source>
        <dbReference type="EMBL" id="MDR7320726.1"/>
    </source>
</evidence>
<dbReference type="RefSeq" id="WP_310409353.1">
    <property type="nucleotide sequence ID" value="NZ_JAVDYC010000001.1"/>
</dbReference>
<name>A0AAE4CPK5_9ACTN</name>
<protein>
    <submittedName>
        <fullName evidence="1">Alpha-glucosidase</fullName>
        <ecNumber evidence="1">3.2.1.20</ecNumber>
    </submittedName>
</protein>
<dbReference type="AlphaFoldDB" id="A0AAE4CPK5"/>
<dbReference type="Proteomes" id="UP001183629">
    <property type="component" value="Unassembled WGS sequence"/>
</dbReference>
<dbReference type="Pfam" id="PF14078">
    <property type="entry name" value="DUF4259"/>
    <property type="match status" value="1"/>
</dbReference>
<gene>
    <name evidence="1" type="ORF">J2S44_000976</name>
</gene>
<sequence>MGALTIDVTFIRERQRSGCYMGTFGTGAFSSDGAMDFLDDLVAHPLEERTAVLAREFSSVKEHPELLWREFFPDRVVACAAVVAATLPGGDVFAERLRYLYDEDLLEDIPLHAPAPGLAGDALTALLVVASQDGPWHQGWRNESDAAEARKTTDTLVRVLDEAAR</sequence>
<proteinExistence type="predicted"/>
<reference evidence="1 2" key="1">
    <citation type="submission" date="2023-07" db="EMBL/GenBank/DDBJ databases">
        <title>Sequencing the genomes of 1000 actinobacteria strains.</title>
        <authorList>
            <person name="Klenk H.-P."/>
        </authorList>
    </citation>
    <scope>NUCLEOTIDE SEQUENCE [LARGE SCALE GENOMIC DNA]</scope>
    <source>
        <strain evidence="1 2">DSM 44711</strain>
    </source>
</reference>
<dbReference type="EC" id="3.2.1.20" evidence="1"/>
<dbReference type="GO" id="GO:0004558">
    <property type="term" value="F:alpha-1,4-glucosidase activity"/>
    <property type="evidence" value="ECO:0007669"/>
    <property type="project" value="UniProtKB-EC"/>
</dbReference>